<evidence type="ECO:0000313" key="1">
    <source>
        <dbReference type="EMBL" id="ABW31622.1"/>
    </source>
</evidence>
<sequence length="93" mass="10586">MIAEDLIDYYLNNFNSSLDATGNAAVEIPILQSWDCVDINNQTKIHGHLFQHHTLPPGKYLESSAIQRYFVYQGHVCVTTKDSTYRLGIPILF</sequence>
<dbReference type="Proteomes" id="UP000000268">
    <property type="component" value="Plasmid pREB1"/>
</dbReference>
<dbReference type="RefSeq" id="WP_012166623.1">
    <property type="nucleotide sequence ID" value="NC_009926.1"/>
</dbReference>
<dbReference type="KEGG" id="amr:AM1_A0113"/>
<reference evidence="1 2" key="1">
    <citation type="journal article" date="2008" name="Proc. Natl. Acad. Sci. U.S.A.">
        <title>Niche adaptation and genome expansion in the chlorophyll d-producing cyanobacterium Acaryochloris marina.</title>
        <authorList>
            <person name="Swingley W.D."/>
            <person name="Chen M."/>
            <person name="Cheung P.C."/>
            <person name="Conrad A.L."/>
            <person name="Dejesa L.C."/>
            <person name="Hao J."/>
            <person name="Honchak B.M."/>
            <person name="Karbach L.E."/>
            <person name="Kurdoglu A."/>
            <person name="Lahiri S."/>
            <person name="Mastrian S.D."/>
            <person name="Miyashita H."/>
            <person name="Page L."/>
            <person name="Ramakrishna P."/>
            <person name="Satoh S."/>
            <person name="Sattley W.M."/>
            <person name="Shimada Y."/>
            <person name="Taylor H.L."/>
            <person name="Tomo T."/>
            <person name="Tsuchiya T."/>
            <person name="Wang Z.T."/>
            <person name="Raymond J."/>
            <person name="Mimuro M."/>
            <person name="Blankenship R.E."/>
            <person name="Touchman J.W."/>
        </authorList>
    </citation>
    <scope>NUCLEOTIDE SEQUENCE [LARGE SCALE GENOMIC DNA]</scope>
    <source>
        <strain evidence="2">MBIC 11017</strain>
        <plasmid evidence="2">Plasmid pREB1</plasmid>
    </source>
</reference>
<protein>
    <submittedName>
        <fullName evidence="1">Uncharacterized protein</fullName>
    </submittedName>
</protein>
<accession>A8ZKC2</accession>
<organism evidence="1 2">
    <name type="scientific">Acaryochloris marina (strain MBIC 11017)</name>
    <dbReference type="NCBI Taxonomy" id="329726"/>
    <lineage>
        <taxon>Bacteria</taxon>
        <taxon>Bacillati</taxon>
        <taxon>Cyanobacteriota</taxon>
        <taxon>Cyanophyceae</taxon>
        <taxon>Acaryochloridales</taxon>
        <taxon>Acaryochloridaceae</taxon>
        <taxon>Acaryochloris</taxon>
    </lineage>
</organism>
<proteinExistence type="predicted"/>
<name>A8ZKC2_ACAM1</name>
<dbReference type="AlphaFoldDB" id="A8ZKC2"/>
<gene>
    <name evidence="1" type="ordered locus">AM1_A0113</name>
</gene>
<geneLocation type="plasmid" evidence="1 2">
    <name>pREB1</name>
</geneLocation>
<evidence type="ECO:0000313" key="2">
    <source>
        <dbReference type="Proteomes" id="UP000000268"/>
    </source>
</evidence>
<keyword evidence="1" id="KW-0614">Plasmid</keyword>
<dbReference type="EMBL" id="CP000838">
    <property type="protein sequence ID" value="ABW31622.1"/>
    <property type="molecule type" value="Genomic_DNA"/>
</dbReference>
<keyword evidence="2" id="KW-1185">Reference proteome</keyword>
<dbReference type="OrthoDB" id="170662at1117"/>
<dbReference type="HOGENOM" id="CLU_167330_0_0_3"/>